<dbReference type="InterPro" id="IPR009683">
    <property type="entry name" value="Extensin-like_C"/>
</dbReference>
<reference evidence="4" key="2">
    <citation type="submission" date="2020-09" db="EMBL/GenBank/DDBJ databases">
        <authorList>
            <person name="Sun Q."/>
            <person name="Kim S."/>
        </authorList>
    </citation>
    <scope>NUCLEOTIDE SEQUENCE</scope>
    <source>
        <strain evidence="4">KCTC 32437</strain>
    </source>
</reference>
<dbReference type="EMBL" id="BMZE01000002">
    <property type="protein sequence ID" value="GHA21219.1"/>
    <property type="molecule type" value="Genomic_DNA"/>
</dbReference>
<name>A0A918S4P4_9HYPH</name>
<keyword evidence="2" id="KW-0732">Signal</keyword>
<dbReference type="AlphaFoldDB" id="A0A918S4P4"/>
<feature type="compositionally biased region" description="Low complexity" evidence="1">
    <location>
        <begin position="58"/>
        <end position="67"/>
    </location>
</feature>
<keyword evidence="5" id="KW-1185">Reference proteome</keyword>
<evidence type="ECO:0000313" key="4">
    <source>
        <dbReference type="EMBL" id="GHA21219.1"/>
    </source>
</evidence>
<reference evidence="4" key="1">
    <citation type="journal article" date="2014" name="Int. J. Syst. Evol. Microbiol.">
        <title>Complete genome sequence of Corynebacterium casei LMG S-19264T (=DSM 44701T), isolated from a smear-ripened cheese.</title>
        <authorList>
            <consortium name="US DOE Joint Genome Institute (JGI-PGF)"/>
            <person name="Walter F."/>
            <person name="Albersmeier A."/>
            <person name="Kalinowski J."/>
            <person name="Ruckert C."/>
        </authorList>
    </citation>
    <scope>NUCLEOTIDE SEQUENCE</scope>
    <source>
        <strain evidence="4">KCTC 32437</strain>
    </source>
</reference>
<organism evidence="4 5">
    <name type="scientific">Devosia pacifica</name>
    <dbReference type="NCBI Taxonomy" id="1335967"/>
    <lineage>
        <taxon>Bacteria</taxon>
        <taxon>Pseudomonadati</taxon>
        <taxon>Pseudomonadota</taxon>
        <taxon>Alphaproteobacteria</taxon>
        <taxon>Hyphomicrobiales</taxon>
        <taxon>Devosiaceae</taxon>
        <taxon>Devosia</taxon>
    </lineage>
</organism>
<feature type="domain" description="Extensin-like C-terminal" evidence="3">
    <location>
        <begin position="195"/>
        <end position="356"/>
    </location>
</feature>
<dbReference type="RefSeq" id="WP_189424992.1">
    <property type="nucleotide sequence ID" value="NZ_BMZE01000002.1"/>
</dbReference>
<evidence type="ECO:0000259" key="3">
    <source>
        <dbReference type="Pfam" id="PF06904"/>
    </source>
</evidence>
<dbReference type="Pfam" id="PF06904">
    <property type="entry name" value="Extensin-like_C"/>
    <property type="match status" value="1"/>
</dbReference>
<feature type="signal peptide" evidence="2">
    <location>
        <begin position="1"/>
        <end position="19"/>
    </location>
</feature>
<feature type="compositionally biased region" description="Basic and acidic residues" evidence="1">
    <location>
        <begin position="167"/>
        <end position="180"/>
    </location>
</feature>
<sequence>MRITPILAALALSVSPHIAAAQSLPRAFEDMVNAVGAGIEDLGDELAGPRAQERRAPSARIAPAPRAVSEEDVPLPAPRPENRAALAQVADEDLPDEQSSDADDDTDESTGATSPVADDTATMTEDDEVSPQNDSSEESVTDDGDALTEEETPLPRQRPAEAPIEPRAVDSDHEDVAESDRIYQSSCPAVLSGLVTAEALPPIAEGRCVERSPLSVTAVEANGRTIALSSPATLNCEMATALPKWLEAVDGYAKSRENARLETLVIGTSQFCRPRNNIAGSDLSEHGFANALDVTGFQLSDGRTVSLPGDWTPARSAEGRLLRFAHGAACTNFTTVLGPEANALHKDHFHVDLGCHGSTCTAQICE</sequence>
<gene>
    <name evidence="4" type="ORF">GCM10007989_15550</name>
</gene>
<proteinExistence type="predicted"/>
<protein>
    <submittedName>
        <fullName evidence="4">Extensin family protein</fullName>
    </submittedName>
</protein>
<feature type="compositionally biased region" description="Acidic residues" evidence="1">
    <location>
        <begin position="90"/>
        <end position="108"/>
    </location>
</feature>
<comment type="caution">
    <text evidence="4">The sequence shown here is derived from an EMBL/GenBank/DDBJ whole genome shotgun (WGS) entry which is preliminary data.</text>
</comment>
<feature type="chain" id="PRO_5037715390" evidence="2">
    <location>
        <begin position="20"/>
        <end position="366"/>
    </location>
</feature>
<evidence type="ECO:0000256" key="1">
    <source>
        <dbReference type="SAM" id="MobiDB-lite"/>
    </source>
</evidence>
<evidence type="ECO:0000313" key="5">
    <source>
        <dbReference type="Proteomes" id="UP000646579"/>
    </source>
</evidence>
<feature type="region of interest" description="Disordered" evidence="1">
    <location>
        <begin position="47"/>
        <end position="180"/>
    </location>
</feature>
<evidence type="ECO:0000256" key="2">
    <source>
        <dbReference type="SAM" id="SignalP"/>
    </source>
</evidence>
<feature type="compositionally biased region" description="Acidic residues" evidence="1">
    <location>
        <begin position="124"/>
        <end position="152"/>
    </location>
</feature>
<feature type="compositionally biased region" description="Low complexity" evidence="1">
    <location>
        <begin position="109"/>
        <end position="123"/>
    </location>
</feature>
<dbReference type="Proteomes" id="UP000646579">
    <property type="component" value="Unassembled WGS sequence"/>
</dbReference>
<accession>A0A918S4P4</accession>